<dbReference type="EMBL" id="JADCUA010000004">
    <property type="protein sequence ID" value="KAH9841073.1"/>
    <property type="molecule type" value="Genomic_DNA"/>
</dbReference>
<organism evidence="3 4">
    <name type="scientific">Rhodofomes roseus</name>
    <dbReference type="NCBI Taxonomy" id="34475"/>
    <lineage>
        <taxon>Eukaryota</taxon>
        <taxon>Fungi</taxon>
        <taxon>Dikarya</taxon>
        <taxon>Basidiomycota</taxon>
        <taxon>Agaricomycotina</taxon>
        <taxon>Agaricomycetes</taxon>
        <taxon>Polyporales</taxon>
        <taxon>Rhodofomes</taxon>
    </lineage>
</organism>
<evidence type="ECO:0008006" key="5">
    <source>
        <dbReference type="Google" id="ProtNLM"/>
    </source>
</evidence>
<dbReference type="Gene3D" id="1.10.600.10">
    <property type="entry name" value="Farnesyl Diphosphate Synthase"/>
    <property type="match status" value="1"/>
</dbReference>
<proteinExistence type="inferred from homology"/>
<dbReference type="GeneID" id="72003611"/>
<comment type="caution">
    <text evidence="3">The sequence shown here is derived from an EMBL/GenBank/DDBJ whole genome shotgun (WGS) entry which is preliminary data.</text>
</comment>
<dbReference type="Pfam" id="PF06330">
    <property type="entry name" value="TRI5"/>
    <property type="match status" value="1"/>
</dbReference>
<comment type="similarity">
    <text evidence="1">Belongs to the trichodiene synthase family.</text>
</comment>
<dbReference type="SFLD" id="SFLDG01021">
    <property type="entry name" value="Trichodiene_Synthase_Like"/>
    <property type="match status" value="1"/>
</dbReference>
<accession>A0ABQ8KR16</accession>
<keyword evidence="2" id="KW-0456">Lyase</keyword>
<evidence type="ECO:0000256" key="2">
    <source>
        <dbReference type="ARBA" id="ARBA00023239"/>
    </source>
</evidence>
<evidence type="ECO:0000256" key="1">
    <source>
        <dbReference type="ARBA" id="ARBA00007946"/>
    </source>
</evidence>
<dbReference type="SUPFAM" id="SSF48576">
    <property type="entry name" value="Terpenoid synthases"/>
    <property type="match status" value="1"/>
</dbReference>
<dbReference type="InterPro" id="IPR008949">
    <property type="entry name" value="Isoprenoid_synthase_dom_sf"/>
</dbReference>
<keyword evidence="4" id="KW-1185">Reference proteome</keyword>
<dbReference type="Proteomes" id="UP000814176">
    <property type="component" value="Unassembled WGS sequence"/>
</dbReference>
<gene>
    <name evidence="3" type="ORF">C8Q71DRAFT_743214</name>
</gene>
<evidence type="ECO:0000313" key="4">
    <source>
        <dbReference type="Proteomes" id="UP000814176"/>
    </source>
</evidence>
<sequence>MTLTVGDSSGLGPSLVVITRGLRCIYKRGLLFGLCVLPASVAPYTDCVELDKILTHLSMAISSAPPRRSSVGSQAPKTTYVPNLQPKSIAAVSKRAVVILLQRLQIDVPQYTRDSELERDAVNVIREWGPDVSARLRKYLPPAIILTTTCYRHIADHDTKLLIVLFSALVISLDDPEIFDASGCRDLHKRLCNGEFHRVRRGGGGVLGMLMDVLSGMDHAYPAFPSSAIISAVLGFVNGCVLEQMELDSTGTAVAHCLDALPFLAYRRSMSGLADAFSYFIWTKMDYPDVARYLQAIPDISCFQNHANDVLSFYKEELAGETGNYVSDRARACGKSREATLLEIVDETVMLVTRIRRILGDGPVRDAWESFAEGWLAFHVCSPRYKLRELINCEYVVVGDLGI</sequence>
<name>A0ABQ8KR16_9APHY</name>
<dbReference type="SFLD" id="SFLDS00005">
    <property type="entry name" value="Isoprenoid_Synthase_Type_I"/>
    <property type="match status" value="1"/>
</dbReference>
<protein>
    <recommendedName>
        <fullName evidence="5">Terpenoid synthase</fullName>
    </recommendedName>
</protein>
<dbReference type="RefSeq" id="XP_047782539.1">
    <property type="nucleotide sequence ID" value="XM_047922879.1"/>
</dbReference>
<dbReference type="InterPro" id="IPR024652">
    <property type="entry name" value="Trichodiene_synth"/>
</dbReference>
<reference evidence="3 4" key="1">
    <citation type="journal article" date="2021" name="Environ. Microbiol.">
        <title>Gene family expansions and transcriptome signatures uncover fungal adaptations to wood decay.</title>
        <authorList>
            <person name="Hage H."/>
            <person name="Miyauchi S."/>
            <person name="Viragh M."/>
            <person name="Drula E."/>
            <person name="Min B."/>
            <person name="Chaduli D."/>
            <person name="Navarro D."/>
            <person name="Favel A."/>
            <person name="Norest M."/>
            <person name="Lesage-Meessen L."/>
            <person name="Balint B."/>
            <person name="Merenyi Z."/>
            <person name="de Eugenio L."/>
            <person name="Morin E."/>
            <person name="Martinez A.T."/>
            <person name="Baldrian P."/>
            <person name="Stursova M."/>
            <person name="Martinez M.J."/>
            <person name="Novotny C."/>
            <person name="Magnuson J.K."/>
            <person name="Spatafora J.W."/>
            <person name="Maurice S."/>
            <person name="Pangilinan J."/>
            <person name="Andreopoulos W."/>
            <person name="LaButti K."/>
            <person name="Hundley H."/>
            <person name="Na H."/>
            <person name="Kuo A."/>
            <person name="Barry K."/>
            <person name="Lipzen A."/>
            <person name="Henrissat B."/>
            <person name="Riley R."/>
            <person name="Ahrendt S."/>
            <person name="Nagy L.G."/>
            <person name="Grigoriev I.V."/>
            <person name="Martin F."/>
            <person name="Rosso M.N."/>
        </authorList>
    </citation>
    <scope>NUCLEOTIDE SEQUENCE [LARGE SCALE GENOMIC DNA]</scope>
    <source>
        <strain evidence="3 4">CIRM-BRFM 1785</strain>
    </source>
</reference>
<evidence type="ECO:0000313" key="3">
    <source>
        <dbReference type="EMBL" id="KAH9841073.1"/>
    </source>
</evidence>